<dbReference type="GO" id="GO:0003677">
    <property type="term" value="F:DNA binding"/>
    <property type="evidence" value="ECO:0007669"/>
    <property type="project" value="UniProtKB-KW"/>
</dbReference>
<dbReference type="PANTHER" id="PTHR30461">
    <property type="entry name" value="DNA-INVERTASE FROM LAMBDOID PROPHAGE"/>
    <property type="match status" value="1"/>
</dbReference>
<reference evidence="3 4" key="1">
    <citation type="submission" date="2009-02" db="EMBL/GenBank/DDBJ databases">
        <title>The Genome Sequence of Oxalobacter formigenes OXCC13.</title>
        <authorList>
            <consortium name="The Broad Institute Genome Sequencing Platform"/>
            <person name="Ward D."/>
            <person name="Young S.K."/>
            <person name="Kodira C.D."/>
            <person name="Zeng Q."/>
            <person name="Koehrsen M."/>
            <person name="Alvarado L."/>
            <person name="Berlin A."/>
            <person name="Borenstein D."/>
            <person name="Chen Z."/>
            <person name="Engels R."/>
            <person name="Freedman E."/>
            <person name="Gellesch M."/>
            <person name="Goldberg J."/>
            <person name="Griggs A."/>
            <person name="Gujja S."/>
            <person name="Heiman D."/>
            <person name="Hepburn T."/>
            <person name="Howarth C."/>
            <person name="Jen D."/>
            <person name="Larson L."/>
            <person name="Lewis B."/>
            <person name="Mehta T."/>
            <person name="Park D."/>
            <person name="Pearson M."/>
            <person name="Roberts A."/>
            <person name="Saif S."/>
            <person name="Shea T."/>
            <person name="Shenoy N."/>
            <person name="Sisk P."/>
            <person name="Stolte C."/>
            <person name="Sykes S."/>
            <person name="Walk T."/>
            <person name="White J."/>
            <person name="Yandava C."/>
            <person name="Allison M.J."/>
            <person name="Lander E."/>
            <person name="Nusbaum C."/>
            <person name="Galagan J."/>
            <person name="Birren B."/>
        </authorList>
    </citation>
    <scope>NUCLEOTIDE SEQUENCE [LARGE SCALE GENOMIC DNA]</scope>
    <source>
        <strain evidence="3 4">OXCC13</strain>
    </source>
</reference>
<dbReference type="AlphaFoldDB" id="C3XB88"/>
<name>C3XB88_OXAFO</name>
<evidence type="ECO:0000256" key="1">
    <source>
        <dbReference type="ARBA" id="ARBA00023125"/>
    </source>
</evidence>
<evidence type="ECO:0000313" key="3">
    <source>
        <dbReference type="EMBL" id="EEO30464.1"/>
    </source>
</evidence>
<dbReference type="eggNOG" id="COG1961">
    <property type="taxonomic scope" value="Bacteria"/>
</dbReference>
<dbReference type="InterPro" id="IPR050639">
    <property type="entry name" value="SSR_resolvase"/>
</dbReference>
<sequence>MRFQRRFHSLVAGTRIDRPKNEWIITEMPDLRIVDQETWNTVNQWIHSGRVGKVKKGGPNRTYFGGLMKCTYCGGSIVAINATQYGCAAHKDRGTAACPGISFPRESTDKTLLGIIQNEILSGASIRRIESKAKKMIAERPRRESQKAKLTPLVRLEQMDKEISRLVDAIAAVGISDALKEKLQNAETERKNLLSMQNEKPADVIVNFDEVSKRIKKYAMNWKEALDDVQQARKILSDLMGKIEIKVKDDGIY</sequence>
<accession>C3XB88</accession>
<dbReference type="GO" id="GO:0000150">
    <property type="term" value="F:DNA strand exchange activity"/>
    <property type="evidence" value="ECO:0007669"/>
    <property type="project" value="TreeGrafter"/>
</dbReference>
<organism evidence="3 4">
    <name type="scientific">Oxalobacter formigenes OXCC13</name>
    <dbReference type="NCBI Taxonomy" id="556269"/>
    <lineage>
        <taxon>Bacteria</taxon>
        <taxon>Pseudomonadati</taxon>
        <taxon>Pseudomonadota</taxon>
        <taxon>Betaproteobacteria</taxon>
        <taxon>Burkholderiales</taxon>
        <taxon>Oxalobacteraceae</taxon>
        <taxon>Oxalobacter</taxon>
    </lineage>
</organism>
<dbReference type="PANTHER" id="PTHR30461:SF2">
    <property type="entry name" value="SERINE RECOMBINASE PINE-RELATED"/>
    <property type="match status" value="1"/>
</dbReference>
<dbReference type="Proteomes" id="UP000005089">
    <property type="component" value="Unassembled WGS sequence"/>
</dbReference>
<evidence type="ECO:0008006" key="5">
    <source>
        <dbReference type="Google" id="ProtNLM"/>
    </source>
</evidence>
<evidence type="ECO:0000313" key="4">
    <source>
        <dbReference type="Proteomes" id="UP000005089"/>
    </source>
</evidence>
<dbReference type="HOGENOM" id="CLU_958611_0_0_4"/>
<dbReference type="Gene3D" id="3.90.1750.20">
    <property type="entry name" value="Putative Large Serine Recombinase, Chain B, Domain 2"/>
    <property type="match status" value="1"/>
</dbReference>
<dbReference type="EMBL" id="GG658170">
    <property type="protein sequence ID" value="EEO30464.1"/>
    <property type="molecule type" value="Genomic_DNA"/>
</dbReference>
<dbReference type="InterPro" id="IPR038109">
    <property type="entry name" value="DNA_bind_recomb_sf"/>
</dbReference>
<gene>
    <name evidence="3" type="ORF">OFBG_01492</name>
</gene>
<keyword evidence="4" id="KW-1185">Reference proteome</keyword>
<protein>
    <recommendedName>
        <fullName evidence="5">Recombinase zinc beta ribbon domain-containing protein</fullName>
    </recommendedName>
</protein>
<keyword evidence="1" id="KW-0238">DNA-binding</keyword>
<proteinExistence type="predicted"/>
<evidence type="ECO:0000256" key="2">
    <source>
        <dbReference type="ARBA" id="ARBA00023172"/>
    </source>
</evidence>
<keyword evidence="2" id="KW-0233">DNA recombination</keyword>
<feature type="non-terminal residue" evidence="3">
    <location>
        <position position="253"/>
    </location>
</feature>